<dbReference type="Pfam" id="PF17667">
    <property type="entry name" value="Pkinase_fungal"/>
    <property type="match status" value="1"/>
</dbReference>
<evidence type="ECO:0000313" key="2">
    <source>
        <dbReference type="EMBL" id="KDQ08440.1"/>
    </source>
</evidence>
<organism evidence="2 3">
    <name type="scientific">Botryobasidium botryosum (strain FD-172 SS1)</name>
    <dbReference type="NCBI Taxonomy" id="930990"/>
    <lineage>
        <taxon>Eukaryota</taxon>
        <taxon>Fungi</taxon>
        <taxon>Dikarya</taxon>
        <taxon>Basidiomycota</taxon>
        <taxon>Agaricomycotina</taxon>
        <taxon>Agaricomycetes</taxon>
        <taxon>Cantharellales</taxon>
        <taxon>Botryobasidiaceae</taxon>
        <taxon>Botryobasidium</taxon>
    </lineage>
</organism>
<dbReference type="PANTHER" id="PTHR38248:SF2">
    <property type="entry name" value="FUNK1 11"/>
    <property type="match status" value="1"/>
</dbReference>
<accession>A0A067M171</accession>
<dbReference type="InterPro" id="IPR040976">
    <property type="entry name" value="Pkinase_fungal"/>
</dbReference>
<name>A0A067M171_BOTB1</name>
<sequence length="201" mass="23083">MLHRDISINTLAYCRGADDRVEGVLYDFDLAMYVDANTPSSKHRAGTTAFLVLHLLEDRTLQHRLVFEYESLFYVMSWIIAYHKRGGAAIEGNPFGRWYLGTADSICAAKFGALRSPLDTLPHHKVLEDGLWRLQRLVRDAVFRMDDAGRSLRHPNMDYELLPNRGLNDEVLGLTADGFSRVLQWGDEIEIYERDRVGVRR</sequence>
<dbReference type="HOGENOM" id="CLU_1360219_0_0_1"/>
<proteinExistence type="predicted"/>
<dbReference type="InParanoid" id="A0A067M171"/>
<gene>
    <name evidence="2" type="ORF">BOTBODRAFT_37880</name>
</gene>
<reference evidence="3" key="1">
    <citation type="journal article" date="2014" name="Proc. Natl. Acad. Sci. U.S.A.">
        <title>Extensive sampling of basidiomycete genomes demonstrates inadequacy of the white-rot/brown-rot paradigm for wood decay fungi.</title>
        <authorList>
            <person name="Riley R."/>
            <person name="Salamov A.A."/>
            <person name="Brown D.W."/>
            <person name="Nagy L.G."/>
            <person name="Floudas D."/>
            <person name="Held B.W."/>
            <person name="Levasseur A."/>
            <person name="Lombard V."/>
            <person name="Morin E."/>
            <person name="Otillar R."/>
            <person name="Lindquist E.A."/>
            <person name="Sun H."/>
            <person name="LaButti K.M."/>
            <person name="Schmutz J."/>
            <person name="Jabbour D."/>
            <person name="Luo H."/>
            <person name="Baker S.E."/>
            <person name="Pisabarro A.G."/>
            <person name="Walton J.D."/>
            <person name="Blanchette R.A."/>
            <person name="Henrissat B."/>
            <person name="Martin F."/>
            <person name="Cullen D."/>
            <person name="Hibbett D.S."/>
            <person name="Grigoriev I.V."/>
        </authorList>
    </citation>
    <scope>NUCLEOTIDE SEQUENCE [LARGE SCALE GENOMIC DNA]</scope>
    <source>
        <strain evidence="3">FD-172 SS1</strain>
    </source>
</reference>
<evidence type="ECO:0000313" key="3">
    <source>
        <dbReference type="Proteomes" id="UP000027195"/>
    </source>
</evidence>
<evidence type="ECO:0000259" key="1">
    <source>
        <dbReference type="Pfam" id="PF17667"/>
    </source>
</evidence>
<dbReference type="AlphaFoldDB" id="A0A067M171"/>
<dbReference type="Proteomes" id="UP000027195">
    <property type="component" value="Unassembled WGS sequence"/>
</dbReference>
<feature type="domain" description="Fungal-type protein kinase" evidence="1">
    <location>
        <begin position="1"/>
        <end position="80"/>
    </location>
</feature>
<dbReference type="PANTHER" id="PTHR38248">
    <property type="entry name" value="FUNK1 6"/>
    <property type="match status" value="1"/>
</dbReference>
<dbReference type="OrthoDB" id="5569250at2759"/>
<protein>
    <recommendedName>
        <fullName evidence="1">Fungal-type protein kinase domain-containing protein</fullName>
    </recommendedName>
</protein>
<dbReference type="EMBL" id="KL198090">
    <property type="protein sequence ID" value="KDQ08440.1"/>
    <property type="molecule type" value="Genomic_DNA"/>
</dbReference>
<keyword evidence="3" id="KW-1185">Reference proteome</keyword>